<name>A0A484XIJ2_9ENTR</name>
<dbReference type="Pfam" id="PF19077">
    <property type="entry name" value="Big_13"/>
    <property type="match status" value="6"/>
</dbReference>
<dbReference type="InterPro" id="IPR044016">
    <property type="entry name" value="Big_13"/>
</dbReference>
<evidence type="ECO:0000313" key="5">
    <source>
        <dbReference type="Proteomes" id="UP000351155"/>
    </source>
</evidence>
<sequence length="722" mass="71957">MTGPVTAGDSINDPRPVLSGTGTPNDVITIFDSVNGGATQQIGVVTVGADGNWTWRPDTPLGNAQHAITTTATDEAGNVSVPSSDITFTVDTTPPVTPVITDVAGVATGGATDDATPTLSGTGTTGDQVIIYNNGVEIARVFVDAGVWTYTPDTALPNGTLNLTASSIDAAGNVSGTSPVYSVTIDTVAPTTPLVDSVSDSNLVGGVHYTQDTAPTLSGTGEPGATITVSIDNTPSTITAVVQPDGTWTWSPDPALADNTSHTLVVTSTDAAGNLSGSTTITLNVDNLPPSAPADLALTEQGTPLTGTGEAGSTITVRDGTTVIGTGVVGQDGTFSIALTPAQTNPTTLEVTAIDLAGNVSAETPFTVVDVPDLPAIPVIATLIDNEGPVTGDVKGRSSDDTTPTLNGTAVAGSTVTLYLDGVLLDTVVADATTGAWSYTPTTELTEGLHRFEVTATVDGQTSGLSPAATVTIDTTAPAAPTIGAVTDDVGPGTGPLTTGQATNDDRPTLSGTATPGDTLSVYDNGNLLGTVVVGATGAWSFTPPSALSNDTHSLTVRATDPAGNQGPESAPFVVIVDTVSTTPVITGAEDNVGTVVNVPSGGTTNDATPLLSGTAEANSTIAIFEGGTQIGTVLANASGAWSFTPTSPLTDGTHTFNVTATDPLGNVSSSSNQYTVIVDTVVPDTPVLTAVTDNVPGGVNGALTSGQVTNDSTPTLDRHGK</sequence>
<protein>
    <submittedName>
        <fullName evidence="4">Outer membrane adhesin-like protein</fullName>
    </submittedName>
</protein>
<feature type="domain" description="Bacterial Ig-like" evidence="3">
    <location>
        <begin position="399"/>
        <end position="475"/>
    </location>
</feature>
<accession>A0A484XIJ2</accession>
<reference evidence="4 5" key="1">
    <citation type="submission" date="2019-03" db="EMBL/GenBank/DDBJ databases">
        <authorList>
            <consortium name="Pathogen Informatics"/>
        </authorList>
    </citation>
    <scope>NUCLEOTIDE SEQUENCE [LARGE SCALE GENOMIC DNA]</scope>
    <source>
        <strain evidence="4 5">NCTC12126</strain>
    </source>
</reference>
<dbReference type="InterPro" id="IPR013783">
    <property type="entry name" value="Ig-like_fold"/>
</dbReference>
<evidence type="ECO:0000256" key="1">
    <source>
        <dbReference type="SAM" id="MobiDB-lite"/>
    </source>
</evidence>
<feature type="region of interest" description="Disordered" evidence="1">
    <location>
        <begin position="1"/>
        <end position="21"/>
    </location>
</feature>
<feature type="domain" description="Bacterial Ig-like" evidence="3">
    <location>
        <begin position="491"/>
        <end position="579"/>
    </location>
</feature>
<proteinExistence type="predicted"/>
<dbReference type="NCBIfam" id="NF033510">
    <property type="entry name" value="Ca_tandemer"/>
    <property type="match status" value="7"/>
</dbReference>
<dbReference type="Pfam" id="PF17936">
    <property type="entry name" value="Big_6"/>
    <property type="match status" value="1"/>
</dbReference>
<feature type="region of interest" description="Disordered" evidence="1">
    <location>
        <begin position="700"/>
        <end position="722"/>
    </location>
</feature>
<dbReference type="Gene3D" id="3.30.420.430">
    <property type="match status" value="3"/>
</dbReference>
<feature type="domain" description="Bacterial Ig" evidence="2">
    <location>
        <begin position="290"/>
        <end position="370"/>
    </location>
</feature>
<evidence type="ECO:0000259" key="2">
    <source>
        <dbReference type="Pfam" id="PF17936"/>
    </source>
</evidence>
<feature type="domain" description="Bacterial Ig-like" evidence="3">
    <location>
        <begin position="603"/>
        <end position="681"/>
    </location>
</feature>
<dbReference type="AlphaFoldDB" id="A0A484XIJ2"/>
<feature type="region of interest" description="Disordered" evidence="1">
    <location>
        <begin position="486"/>
        <end position="516"/>
    </location>
</feature>
<feature type="compositionally biased region" description="Polar residues" evidence="1">
    <location>
        <begin position="703"/>
        <end position="716"/>
    </location>
</feature>
<feature type="domain" description="Bacterial Ig-like" evidence="3">
    <location>
        <begin position="10"/>
        <end position="92"/>
    </location>
</feature>
<evidence type="ECO:0000259" key="3">
    <source>
        <dbReference type="Pfam" id="PF19077"/>
    </source>
</evidence>
<feature type="domain" description="Bacterial Ig-like" evidence="3">
    <location>
        <begin position="195"/>
        <end position="287"/>
    </location>
</feature>
<evidence type="ECO:0000313" key="4">
    <source>
        <dbReference type="EMBL" id="VFS22329.1"/>
    </source>
</evidence>
<dbReference type="EMBL" id="CAADIW010000011">
    <property type="protein sequence ID" value="VFS22329.1"/>
    <property type="molecule type" value="Genomic_DNA"/>
</dbReference>
<feature type="domain" description="Bacterial Ig-like" evidence="3">
    <location>
        <begin position="109"/>
        <end position="187"/>
    </location>
</feature>
<dbReference type="InterPro" id="IPR041498">
    <property type="entry name" value="Big_6"/>
</dbReference>
<dbReference type="Proteomes" id="UP000351155">
    <property type="component" value="Unassembled WGS sequence"/>
</dbReference>
<organism evidence="4 5">
    <name type="scientific">Enterobacter cancerogenus</name>
    <dbReference type="NCBI Taxonomy" id="69218"/>
    <lineage>
        <taxon>Bacteria</taxon>
        <taxon>Pseudomonadati</taxon>
        <taxon>Pseudomonadota</taxon>
        <taxon>Gammaproteobacteria</taxon>
        <taxon>Enterobacterales</taxon>
        <taxon>Enterobacteriaceae</taxon>
        <taxon>Enterobacter</taxon>
        <taxon>Enterobacter cloacae complex</taxon>
    </lineage>
</organism>
<gene>
    <name evidence="4" type="ORF">NCTC12126_01964</name>
</gene>
<dbReference type="Gene3D" id="2.60.40.10">
    <property type="entry name" value="Immunoglobulins"/>
    <property type="match status" value="4"/>
</dbReference>